<dbReference type="AlphaFoldDB" id="A0A6G7YCR5"/>
<dbReference type="Pfam" id="PF00466">
    <property type="entry name" value="Ribosomal_L10"/>
    <property type="match status" value="1"/>
</dbReference>
<proteinExistence type="inferred from homology"/>
<evidence type="ECO:0000313" key="9">
    <source>
        <dbReference type="EMBL" id="QIK74441.1"/>
    </source>
</evidence>
<keyword evidence="10" id="KW-1185">Reference proteome</keyword>
<dbReference type="SUPFAM" id="SSF160369">
    <property type="entry name" value="Ribosomal protein L10-like"/>
    <property type="match status" value="1"/>
</dbReference>
<gene>
    <name evidence="7 9" type="primary">rplJ</name>
    <name evidence="9" type="ORF">G7071_02280</name>
</gene>
<dbReference type="HAMAP" id="MF_00362">
    <property type="entry name" value="Ribosomal_uL10"/>
    <property type="match status" value="1"/>
</dbReference>
<keyword evidence="7" id="KW-0694">RNA-binding</keyword>
<feature type="compositionally biased region" description="Acidic residues" evidence="8">
    <location>
        <begin position="212"/>
        <end position="226"/>
    </location>
</feature>
<dbReference type="RefSeq" id="WP_166314391.1">
    <property type="nucleotide sequence ID" value="NZ_CP049866.1"/>
</dbReference>
<keyword evidence="3 7" id="KW-0689">Ribosomal protein</keyword>
<dbReference type="NCBIfam" id="NF000955">
    <property type="entry name" value="PRK00099.1-1"/>
    <property type="match status" value="1"/>
</dbReference>
<dbReference type="GO" id="GO:0070180">
    <property type="term" value="F:large ribosomal subunit rRNA binding"/>
    <property type="evidence" value="ECO:0007669"/>
    <property type="project" value="UniProtKB-UniRule"/>
</dbReference>
<name>A0A6G7YCR5_9ACTN</name>
<evidence type="ECO:0000256" key="2">
    <source>
        <dbReference type="ARBA" id="ARBA00008889"/>
    </source>
</evidence>
<comment type="similarity">
    <text evidence="2 7">Belongs to the universal ribosomal protein uL10 family.</text>
</comment>
<organism evidence="9 10">
    <name type="scientific">Nocardioides piscis</name>
    <dbReference type="NCBI Taxonomy" id="2714938"/>
    <lineage>
        <taxon>Bacteria</taxon>
        <taxon>Bacillati</taxon>
        <taxon>Actinomycetota</taxon>
        <taxon>Actinomycetes</taxon>
        <taxon>Propionibacteriales</taxon>
        <taxon>Nocardioidaceae</taxon>
        <taxon>Nocardioides</taxon>
    </lineage>
</organism>
<dbReference type="CDD" id="cd05797">
    <property type="entry name" value="Ribosomal_L10"/>
    <property type="match status" value="1"/>
</dbReference>
<reference evidence="9 10" key="1">
    <citation type="submission" date="2020-03" db="EMBL/GenBank/DDBJ databases">
        <title>Nocardioides sp. nov., isolated from fish.</title>
        <authorList>
            <person name="Hyun D.-W."/>
            <person name="Bae J.-W."/>
        </authorList>
    </citation>
    <scope>NUCLEOTIDE SEQUENCE [LARGE SCALE GENOMIC DNA]</scope>
    <source>
        <strain evidence="9 10">HDW12A</strain>
    </source>
</reference>
<dbReference type="InterPro" id="IPR001790">
    <property type="entry name" value="Ribosomal_uL10"/>
</dbReference>
<dbReference type="GO" id="GO:0003735">
    <property type="term" value="F:structural constituent of ribosome"/>
    <property type="evidence" value="ECO:0007669"/>
    <property type="project" value="InterPro"/>
</dbReference>
<dbReference type="PANTHER" id="PTHR11560">
    <property type="entry name" value="39S RIBOSOMAL PROTEIN L10, MITOCHONDRIAL"/>
    <property type="match status" value="1"/>
</dbReference>
<dbReference type="InterPro" id="IPR002363">
    <property type="entry name" value="Ribosomal_uL10_CS_bac"/>
</dbReference>
<feature type="compositionally biased region" description="Low complexity" evidence="8">
    <location>
        <begin position="182"/>
        <end position="195"/>
    </location>
</feature>
<dbReference type="Gene3D" id="3.30.70.1730">
    <property type="match status" value="1"/>
</dbReference>
<dbReference type="EMBL" id="CP049866">
    <property type="protein sequence ID" value="QIK74441.1"/>
    <property type="molecule type" value="Genomic_DNA"/>
</dbReference>
<keyword evidence="7" id="KW-0699">rRNA-binding</keyword>
<dbReference type="InterPro" id="IPR047865">
    <property type="entry name" value="Ribosomal_uL10_bac_type"/>
</dbReference>
<dbReference type="InterPro" id="IPR043141">
    <property type="entry name" value="Ribosomal_uL10-like_sf"/>
</dbReference>
<keyword evidence="4 7" id="KW-0687">Ribonucleoprotein</keyword>
<accession>A0A6G7YCR5</accession>
<dbReference type="GO" id="GO:0006412">
    <property type="term" value="P:translation"/>
    <property type="evidence" value="ECO:0007669"/>
    <property type="project" value="UniProtKB-UniRule"/>
</dbReference>
<evidence type="ECO:0000256" key="6">
    <source>
        <dbReference type="ARBA" id="ARBA00035202"/>
    </source>
</evidence>
<evidence type="ECO:0000256" key="3">
    <source>
        <dbReference type="ARBA" id="ARBA00022980"/>
    </source>
</evidence>
<dbReference type="KEGG" id="npi:G7071_02280"/>
<dbReference type="GO" id="GO:0015934">
    <property type="term" value="C:large ribosomal subunit"/>
    <property type="evidence" value="ECO:0007669"/>
    <property type="project" value="InterPro"/>
</dbReference>
<comment type="function">
    <text evidence="1 7">Forms part of the ribosomal stalk, playing a central role in the interaction of the ribosome with GTP-bound translation factors.</text>
</comment>
<evidence type="ECO:0000313" key="10">
    <source>
        <dbReference type="Proteomes" id="UP000502035"/>
    </source>
</evidence>
<dbReference type="Gene3D" id="6.10.250.290">
    <property type="match status" value="1"/>
</dbReference>
<evidence type="ECO:0000256" key="8">
    <source>
        <dbReference type="SAM" id="MobiDB-lite"/>
    </source>
</evidence>
<dbReference type="InterPro" id="IPR022973">
    <property type="entry name" value="Ribosomal_uL10_bac"/>
</dbReference>
<evidence type="ECO:0000256" key="1">
    <source>
        <dbReference type="ARBA" id="ARBA00002633"/>
    </source>
</evidence>
<dbReference type="Proteomes" id="UP000502035">
    <property type="component" value="Chromosome"/>
</dbReference>
<comment type="subunit">
    <text evidence="5 7">Part of the ribosomal stalk of the 50S ribosomal subunit. The N-terminus interacts with L11 and the large rRNA to form the base of the stalk. The C-terminus forms an elongated spine to which L12 dimers bind in a sequential fashion forming a multimeric L10(L12)X complex.</text>
</comment>
<evidence type="ECO:0000256" key="5">
    <source>
        <dbReference type="ARBA" id="ARBA00026025"/>
    </source>
</evidence>
<dbReference type="PROSITE" id="PS01109">
    <property type="entry name" value="RIBOSOMAL_L10"/>
    <property type="match status" value="1"/>
</dbReference>
<evidence type="ECO:0000256" key="7">
    <source>
        <dbReference type="HAMAP-Rule" id="MF_00362"/>
    </source>
</evidence>
<sequence length="226" mass="22943">MARPEKTAAVAEIVESFNEAAGAVLTEYRGLTVKQLQDLRRSLGENANYAVVKNTLAKIAATEVGIEGFDDLLTGPTAIAFINGDVVEAAKGLRDFAKANPALVIKGGVLDGKSLDAAEVAKLADLESREVLLGKLAGGMLASLSQAVYLLNAPLAQVARLAGALETKATEDPSILAGGAGTPAAAEETPAAEEAAPAEEPEAAADAAAEATEVEATDEATESTEA</sequence>
<protein>
    <recommendedName>
        <fullName evidence="6 7">Large ribosomal subunit protein uL10</fullName>
    </recommendedName>
</protein>
<feature type="region of interest" description="Disordered" evidence="8">
    <location>
        <begin position="173"/>
        <end position="226"/>
    </location>
</feature>
<evidence type="ECO:0000256" key="4">
    <source>
        <dbReference type="ARBA" id="ARBA00023274"/>
    </source>
</evidence>